<keyword evidence="2 4" id="KW-0863">Zinc-finger</keyword>
<evidence type="ECO:0000313" key="8">
    <source>
        <dbReference type="Proteomes" id="UP000034112"/>
    </source>
</evidence>
<reference evidence="8" key="1">
    <citation type="journal article" date="2015" name="Genome Announc.">
        <title>Draft whole-genome sequence of the biocontrol agent Trichoderma harzianum T6776.</title>
        <authorList>
            <person name="Baroncelli R."/>
            <person name="Piaggeschi G."/>
            <person name="Fiorini L."/>
            <person name="Bertolini E."/>
            <person name="Zapparata A."/>
            <person name="Pe M.E."/>
            <person name="Sarrocco S."/>
            <person name="Vannacci G."/>
        </authorList>
    </citation>
    <scope>NUCLEOTIDE SEQUENCE [LARGE SCALE GENOMIC DNA]</scope>
    <source>
        <strain evidence="8">T6776</strain>
    </source>
</reference>
<dbReference type="PROSITE" id="PS50157">
    <property type="entry name" value="ZINC_FINGER_C2H2_2"/>
    <property type="match status" value="2"/>
</dbReference>
<dbReference type="OMA" id="FKGRPCE"/>
<evidence type="ECO:0000256" key="3">
    <source>
        <dbReference type="ARBA" id="ARBA00022833"/>
    </source>
</evidence>
<dbReference type="PANTHER" id="PTHR35391:SF3">
    <property type="entry name" value="FINGER DOMAIN PROTEIN, PUTATIVE (AFU_ORTHOLOGUE AFUA_8G04300)-RELATED"/>
    <property type="match status" value="1"/>
</dbReference>
<feature type="region of interest" description="Disordered" evidence="5">
    <location>
        <begin position="716"/>
        <end position="738"/>
    </location>
</feature>
<name>A0A0F9WXD9_TRIHA</name>
<evidence type="ECO:0000256" key="1">
    <source>
        <dbReference type="ARBA" id="ARBA00022723"/>
    </source>
</evidence>
<feature type="region of interest" description="Disordered" evidence="5">
    <location>
        <begin position="311"/>
        <end position="369"/>
    </location>
</feature>
<comment type="caution">
    <text evidence="7">The sequence shown here is derived from an EMBL/GenBank/DDBJ whole genome shotgun (WGS) entry which is preliminary data.</text>
</comment>
<evidence type="ECO:0000256" key="4">
    <source>
        <dbReference type="PROSITE-ProRule" id="PRU00042"/>
    </source>
</evidence>
<dbReference type="OrthoDB" id="6077919at2759"/>
<evidence type="ECO:0000256" key="5">
    <source>
        <dbReference type="SAM" id="MobiDB-lite"/>
    </source>
</evidence>
<dbReference type="FunFam" id="3.30.160.60:FF:000446">
    <property type="entry name" value="Zinc finger protein"/>
    <property type="match status" value="1"/>
</dbReference>
<dbReference type="Proteomes" id="UP000034112">
    <property type="component" value="Unassembled WGS sequence"/>
</dbReference>
<dbReference type="AlphaFoldDB" id="A0A0F9WXD9"/>
<feature type="region of interest" description="Disordered" evidence="5">
    <location>
        <begin position="42"/>
        <end position="65"/>
    </location>
</feature>
<dbReference type="PROSITE" id="PS00028">
    <property type="entry name" value="ZINC_FINGER_C2H2_1"/>
    <property type="match status" value="4"/>
</dbReference>
<accession>A0A0F9WXD9</accession>
<feature type="compositionally biased region" description="Polar residues" evidence="5">
    <location>
        <begin position="335"/>
        <end position="362"/>
    </location>
</feature>
<sequence length="795" mass="89017">MNRASGDSQFHSSSSQDSPRFQEPYNLFQFYSTDGPWIPQGVIQPADTLNSSSRPSAYNSGAPSFHGYRSTGLPSDCGTAPDDSGYGGTRSAYSYAESVPANDRCAESAYLETPAEQMIGDLTINPMYPPPQIQHHQASPVEFRCNHCGLSCKTKSELKKHSARHEKPYKCTYETCSKAKQGFSTPNDLARHKKTVHREHNDNDPIYICHHGGCSRKKEKLWPRADNFRSHLSRSHNITLKADSDLGEYRHKPNTAKPLGRIPDKTRSTAHVNPGHRSMQLQDTAPLGDDLKGYHFQLEATEAHTLRGVGSSIADVDPEPRPAQLQDSPDLRGDQVSTTASGQVENESSKQSNLPLARTSLTSEDRPPLMRPSILDALEMSSVPGSETLASDPMVDLTCADEISLEESEAIQPRDEVTPELFDHGGDDIIEDEETLERQEPLMLQIASPTSSVQLKADSPQDGITGSLIATQTPSEVLEASTEAPPADTPTFEPYNASGLFPLLENVPTGQILSFLRNIPKDLLEKALKPEDPSASGNDDSSDPGEHQKAEINCEECGKAFSRKCELRKHMKRHEKPYGCTYKTCCKKFGSKNDWKRHESSQHFQLESWNCNVDGCDKVLPRRELFKWHLINHHNEQDSQKIDKLQEDCRLGRHCDPRFWCGFCDKFVEITGEVVNSWTKRCDHIDSHLFGKDGLEKKDMRQWRYLEDKLAEAEPEAKVAESSSKASKKRKATEDVSSRPAKRTNISWICHNCDHLESYHISGSCQECQHQRCNHCRIEATEVPDDDDTEMVSMN</sequence>
<dbReference type="Pfam" id="PF00096">
    <property type="entry name" value="zf-C2H2"/>
    <property type="match status" value="2"/>
</dbReference>
<proteinExistence type="predicted"/>
<evidence type="ECO:0000259" key="6">
    <source>
        <dbReference type="PROSITE" id="PS50157"/>
    </source>
</evidence>
<dbReference type="SMART" id="SM00355">
    <property type="entry name" value="ZnF_C2H2"/>
    <property type="match status" value="6"/>
</dbReference>
<dbReference type="PANTHER" id="PTHR35391">
    <property type="entry name" value="C2H2-TYPE DOMAIN-CONTAINING PROTEIN-RELATED"/>
    <property type="match status" value="1"/>
</dbReference>
<feature type="domain" description="C2H2-type" evidence="6">
    <location>
        <begin position="143"/>
        <end position="170"/>
    </location>
</feature>
<dbReference type="InterPro" id="IPR036236">
    <property type="entry name" value="Znf_C2H2_sf"/>
</dbReference>
<feature type="region of interest" description="Disordered" evidence="5">
    <location>
        <begin position="1"/>
        <end position="21"/>
    </location>
</feature>
<organism evidence="7 8">
    <name type="scientific">Trichoderma harzianum</name>
    <name type="common">Hypocrea lixii</name>
    <dbReference type="NCBI Taxonomy" id="5544"/>
    <lineage>
        <taxon>Eukaryota</taxon>
        <taxon>Fungi</taxon>
        <taxon>Dikarya</taxon>
        <taxon>Ascomycota</taxon>
        <taxon>Pezizomycotina</taxon>
        <taxon>Sordariomycetes</taxon>
        <taxon>Hypocreomycetidae</taxon>
        <taxon>Hypocreales</taxon>
        <taxon>Hypocreaceae</taxon>
        <taxon>Trichoderma</taxon>
    </lineage>
</organism>
<dbReference type="SUPFAM" id="SSF57667">
    <property type="entry name" value="beta-beta-alpha zinc fingers"/>
    <property type="match status" value="2"/>
</dbReference>
<dbReference type="GO" id="GO:0008270">
    <property type="term" value="F:zinc ion binding"/>
    <property type="evidence" value="ECO:0007669"/>
    <property type="project" value="UniProtKB-KW"/>
</dbReference>
<dbReference type="InterPro" id="IPR013087">
    <property type="entry name" value="Znf_C2H2_type"/>
</dbReference>
<dbReference type="EMBL" id="JOKZ01000640">
    <property type="protein sequence ID" value="KKO97104.1"/>
    <property type="molecule type" value="Genomic_DNA"/>
</dbReference>
<evidence type="ECO:0000313" key="7">
    <source>
        <dbReference type="EMBL" id="KKO97104.1"/>
    </source>
</evidence>
<keyword evidence="3" id="KW-0862">Zinc</keyword>
<keyword evidence="1" id="KW-0479">Metal-binding</keyword>
<feature type="region of interest" description="Disordered" evidence="5">
    <location>
        <begin position="246"/>
        <end position="284"/>
    </location>
</feature>
<feature type="compositionally biased region" description="Low complexity" evidence="5">
    <location>
        <begin position="1"/>
        <end position="18"/>
    </location>
</feature>
<evidence type="ECO:0000256" key="2">
    <source>
        <dbReference type="ARBA" id="ARBA00022771"/>
    </source>
</evidence>
<feature type="compositionally biased region" description="Polar residues" evidence="5">
    <location>
        <begin position="47"/>
        <end position="62"/>
    </location>
</feature>
<gene>
    <name evidence="7" type="ORF">THAR02_10791</name>
</gene>
<protein>
    <submittedName>
        <fullName evidence="7">C2H2 type zinc finger domain-containing protein</fullName>
    </submittedName>
</protein>
<dbReference type="Gene3D" id="3.30.160.60">
    <property type="entry name" value="Classic Zinc Finger"/>
    <property type="match status" value="2"/>
</dbReference>
<feature type="domain" description="C2H2-type" evidence="6">
    <location>
        <begin position="552"/>
        <end position="579"/>
    </location>
</feature>
<feature type="region of interest" description="Disordered" evidence="5">
    <location>
        <begin position="528"/>
        <end position="549"/>
    </location>
</feature>